<feature type="compositionally biased region" description="Basic residues" evidence="1">
    <location>
        <begin position="12"/>
        <end position="25"/>
    </location>
</feature>
<evidence type="ECO:0000256" key="1">
    <source>
        <dbReference type="SAM" id="MobiDB-lite"/>
    </source>
</evidence>
<comment type="caution">
    <text evidence="2">The sequence shown here is derived from an EMBL/GenBank/DDBJ whole genome shotgun (WGS) entry which is preliminary data.</text>
</comment>
<accession>A0A2K2U4E0</accession>
<evidence type="ECO:0000313" key="2">
    <source>
        <dbReference type="EMBL" id="PNV65134.1"/>
    </source>
</evidence>
<proteinExistence type="predicted"/>
<protein>
    <submittedName>
        <fullName evidence="2">Uncharacterized protein</fullName>
    </submittedName>
</protein>
<name>A0A2K2U4E0_9ACTN</name>
<evidence type="ECO:0000313" key="3">
    <source>
        <dbReference type="Proteomes" id="UP000236488"/>
    </source>
</evidence>
<feature type="region of interest" description="Disordered" evidence="1">
    <location>
        <begin position="1"/>
        <end position="50"/>
    </location>
</feature>
<dbReference type="EMBL" id="PPEL01000045">
    <property type="protein sequence ID" value="PNV65134.1"/>
    <property type="molecule type" value="Genomic_DNA"/>
</dbReference>
<reference evidence="2 3" key="1">
    <citation type="journal article" date="2018" name="Int. J. Syst. Evol. Microbiol.">
        <title>Rubneribacter badeniensis gen. nov., sp. nov. and Enteroscipio rubneri gen. nov., sp. nov., new members of the Eggerthellaceae isolated from human faeces.</title>
        <authorList>
            <person name="Danylec N."/>
            <person name="Gobl A."/>
            <person name="Stoll D.A."/>
            <person name="Hetzer B."/>
            <person name="Kulling S.E."/>
            <person name="Huch M."/>
        </authorList>
    </citation>
    <scope>NUCLEOTIDE SEQUENCE [LARGE SCALE GENOMIC DNA]</scope>
    <source>
        <strain evidence="2 3">ResAG-85</strain>
    </source>
</reference>
<keyword evidence="3" id="KW-1185">Reference proteome</keyword>
<dbReference type="Proteomes" id="UP000236488">
    <property type="component" value="Unassembled WGS sequence"/>
</dbReference>
<gene>
    <name evidence="2" type="ORF">C2L80_08140</name>
</gene>
<sequence>PPSRSDVAPNPRPRRRARPQARKRSARDVPRPARPNAARAPKRADAAKPLVFGHGTAFWRENRRRVRDDPSATWGFFG</sequence>
<feature type="non-terminal residue" evidence="2">
    <location>
        <position position="1"/>
    </location>
</feature>
<dbReference type="AlphaFoldDB" id="A0A2K2U4E0"/>
<organism evidence="2 3">
    <name type="scientific">Rubneribacter badeniensis</name>
    <dbReference type="NCBI Taxonomy" id="2070688"/>
    <lineage>
        <taxon>Bacteria</taxon>
        <taxon>Bacillati</taxon>
        <taxon>Actinomycetota</taxon>
        <taxon>Coriobacteriia</taxon>
        <taxon>Eggerthellales</taxon>
        <taxon>Eggerthellaceae</taxon>
        <taxon>Rubneribacter</taxon>
    </lineage>
</organism>